<name>A0A897N1M2_9EURY</name>
<evidence type="ECO:0000313" key="1">
    <source>
        <dbReference type="EMBL" id="QSG06411.1"/>
    </source>
</evidence>
<gene>
    <name evidence="1" type="ORF">HSR121_2079</name>
</gene>
<dbReference type="Proteomes" id="UP000663525">
    <property type="component" value="Chromosome"/>
</dbReference>
<dbReference type="AlphaFoldDB" id="A0A897N1M2"/>
<reference evidence="1" key="1">
    <citation type="submission" date="2020-11" db="EMBL/GenBank/DDBJ databases">
        <title>Carbohydrate-dependent, anaerobic sulfur respiration: A novel catabolism in halophilic archaea.</title>
        <authorList>
            <person name="Sorokin D.Y."/>
            <person name="Messina E."/>
            <person name="Smedile F."/>
            <person name="La Cono V."/>
            <person name="Hallsworth J.E."/>
            <person name="Yakimov M.M."/>
        </authorList>
    </citation>
    <scope>NUCLEOTIDE SEQUENCE</scope>
    <source>
        <strain evidence="1">HSR12-1</strain>
    </source>
</reference>
<dbReference type="GeneID" id="68855646"/>
<accession>A0A897N1M2</accession>
<dbReference type="EMBL" id="CP064787">
    <property type="protein sequence ID" value="QSG06411.1"/>
    <property type="molecule type" value="Genomic_DNA"/>
</dbReference>
<protein>
    <submittedName>
        <fullName evidence="1">Uncharacterized protein</fullName>
    </submittedName>
</protein>
<proteinExistence type="predicted"/>
<organism evidence="1 2">
    <name type="scientific">Halapricum desulfuricans</name>
    <dbReference type="NCBI Taxonomy" id="2841257"/>
    <lineage>
        <taxon>Archaea</taxon>
        <taxon>Methanobacteriati</taxon>
        <taxon>Methanobacteriota</taxon>
        <taxon>Stenosarchaea group</taxon>
        <taxon>Halobacteria</taxon>
        <taxon>Halobacteriales</taxon>
        <taxon>Haloarculaceae</taxon>
        <taxon>Halapricum</taxon>
    </lineage>
</organism>
<sequence>MKDLAIGPDFNVIVPDDRNDLALVDGQEEFEQNLAVWVTDYFYREIGSVDEPNVESRLELQASRVARLNDRIDSLASISVSRSETEPNTLEVRLFYRSGEEFDFTIS</sequence>
<dbReference type="RefSeq" id="WP_229112856.1">
    <property type="nucleotide sequence ID" value="NZ_CP064787.1"/>
</dbReference>
<evidence type="ECO:0000313" key="2">
    <source>
        <dbReference type="Proteomes" id="UP000663525"/>
    </source>
</evidence>